<feature type="transmembrane region" description="Helical" evidence="6">
    <location>
        <begin position="12"/>
        <end position="32"/>
    </location>
</feature>
<dbReference type="Pfam" id="PF03739">
    <property type="entry name" value="LptF_LptG"/>
    <property type="match status" value="1"/>
</dbReference>
<evidence type="ECO:0000256" key="4">
    <source>
        <dbReference type="ARBA" id="ARBA00022989"/>
    </source>
</evidence>
<evidence type="ECO:0000313" key="7">
    <source>
        <dbReference type="EMBL" id="CAA9499708.1"/>
    </source>
</evidence>
<proteinExistence type="predicted"/>
<dbReference type="PANTHER" id="PTHR33529:SF2">
    <property type="entry name" value="LIPOPOLYSACCHARIDE EXPORT SYSTEM PERMEASE PROTEIN LPTG"/>
    <property type="match status" value="1"/>
</dbReference>
<accession>A0A6J4SNV3</accession>
<feature type="transmembrane region" description="Helical" evidence="6">
    <location>
        <begin position="63"/>
        <end position="85"/>
    </location>
</feature>
<evidence type="ECO:0000256" key="2">
    <source>
        <dbReference type="ARBA" id="ARBA00022475"/>
    </source>
</evidence>
<keyword evidence="5 6" id="KW-0472">Membrane</keyword>
<sequence>MRGLSLIDRYIAKSVLVPLLGTLVLAAALLVLDKMLRLFDFVINSGGPVSVVWRMLANLLPEYFALGIPIGLLLGVLLAFRKLAVSSELDALRGVGAGFGRLLRVPYAFAVGLLLLNLFIVGWLQPWTHYGYERLRFDLRSGALGASLKVGEFNTLSKRFTLRIDRSERNGTQLHGIFVQADDNSGTSIVATAQHGRFLSTDDPDTILFRLDRGRLIQQSAKFQTPRTLSFQSYDLPINLPQVDRFRARGAAEDEVDERTLPELLSESYGGTAKNQEAELAARSNLHFRLVEVAMMLLIPLLAVALAVPPKRSASSLGIFVGIVLVVAYHKLNQWAEGAGTRGKILPEIALWVPFLLFAALIVWMYRTLATKPGGQPIGSLERAAGKVGKAIRGLLPQFGREAEAGA</sequence>
<keyword evidence="3 6" id="KW-0812">Transmembrane</keyword>
<dbReference type="GO" id="GO:0043190">
    <property type="term" value="C:ATP-binding cassette (ABC) transporter complex"/>
    <property type="evidence" value="ECO:0007669"/>
    <property type="project" value="InterPro"/>
</dbReference>
<dbReference type="RefSeq" id="WP_294172233.1">
    <property type="nucleotide sequence ID" value="NZ_CADCVZ010000015.1"/>
</dbReference>
<name>A0A6J4SNV3_9SPHN</name>
<dbReference type="InterPro" id="IPR030922">
    <property type="entry name" value="LptF"/>
</dbReference>
<dbReference type="NCBIfam" id="TIGR04407">
    <property type="entry name" value="LptF_YjgP"/>
    <property type="match status" value="1"/>
</dbReference>
<feature type="transmembrane region" description="Helical" evidence="6">
    <location>
        <begin position="290"/>
        <end position="308"/>
    </location>
</feature>
<dbReference type="EMBL" id="CADCVZ010000015">
    <property type="protein sequence ID" value="CAA9499708.1"/>
    <property type="molecule type" value="Genomic_DNA"/>
</dbReference>
<organism evidence="7">
    <name type="scientific">uncultured Sphingomonas sp</name>
    <dbReference type="NCBI Taxonomy" id="158754"/>
    <lineage>
        <taxon>Bacteria</taxon>
        <taxon>Pseudomonadati</taxon>
        <taxon>Pseudomonadota</taxon>
        <taxon>Alphaproteobacteria</taxon>
        <taxon>Sphingomonadales</taxon>
        <taxon>Sphingomonadaceae</taxon>
        <taxon>Sphingomonas</taxon>
        <taxon>environmental samples</taxon>
    </lineage>
</organism>
<dbReference type="GO" id="GO:0015920">
    <property type="term" value="P:lipopolysaccharide transport"/>
    <property type="evidence" value="ECO:0007669"/>
    <property type="project" value="TreeGrafter"/>
</dbReference>
<dbReference type="GO" id="GO:0055085">
    <property type="term" value="P:transmembrane transport"/>
    <property type="evidence" value="ECO:0007669"/>
    <property type="project" value="InterPro"/>
</dbReference>
<reference evidence="7" key="1">
    <citation type="submission" date="2020-02" db="EMBL/GenBank/DDBJ databases">
        <authorList>
            <person name="Meier V. D."/>
        </authorList>
    </citation>
    <scope>NUCLEOTIDE SEQUENCE</scope>
    <source>
        <strain evidence="7">AVDCRST_MAG09</strain>
    </source>
</reference>
<feature type="transmembrane region" description="Helical" evidence="6">
    <location>
        <begin position="105"/>
        <end position="124"/>
    </location>
</feature>
<comment type="subcellular location">
    <subcellularLocation>
        <location evidence="1">Cell membrane</location>
        <topology evidence="1">Multi-pass membrane protein</topology>
    </subcellularLocation>
</comment>
<feature type="transmembrane region" description="Helical" evidence="6">
    <location>
        <begin position="345"/>
        <end position="366"/>
    </location>
</feature>
<dbReference type="PANTHER" id="PTHR33529">
    <property type="entry name" value="SLR0882 PROTEIN-RELATED"/>
    <property type="match status" value="1"/>
</dbReference>
<protein>
    <submittedName>
        <fullName evidence="7">Lipopolysaccharide export system permease protein LptF</fullName>
    </submittedName>
</protein>
<gene>
    <name evidence="7" type="ORF">AVDCRST_MAG09-908</name>
</gene>
<keyword evidence="2" id="KW-1003">Cell membrane</keyword>
<dbReference type="InterPro" id="IPR005495">
    <property type="entry name" value="LptG/LptF_permease"/>
</dbReference>
<feature type="transmembrane region" description="Helical" evidence="6">
    <location>
        <begin position="314"/>
        <end position="333"/>
    </location>
</feature>
<dbReference type="AlphaFoldDB" id="A0A6J4SNV3"/>
<evidence type="ECO:0000256" key="3">
    <source>
        <dbReference type="ARBA" id="ARBA00022692"/>
    </source>
</evidence>
<keyword evidence="4 6" id="KW-1133">Transmembrane helix</keyword>
<evidence type="ECO:0000256" key="5">
    <source>
        <dbReference type="ARBA" id="ARBA00023136"/>
    </source>
</evidence>
<evidence type="ECO:0000256" key="1">
    <source>
        <dbReference type="ARBA" id="ARBA00004651"/>
    </source>
</evidence>
<evidence type="ECO:0000256" key="6">
    <source>
        <dbReference type="SAM" id="Phobius"/>
    </source>
</evidence>